<feature type="domain" description="Fungal lipase-type" evidence="6">
    <location>
        <begin position="103"/>
        <end position="244"/>
    </location>
</feature>
<dbReference type="PANTHER" id="PTHR45856">
    <property type="entry name" value="ALPHA/BETA-HYDROLASES SUPERFAMILY PROTEIN"/>
    <property type="match status" value="1"/>
</dbReference>
<feature type="signal peptide" evidence="5">
    <location>
        <begin position="1"/>
        <end position="21"/>
    </location>
</feature>
<feature type="chain" id="PRO_5024303138" evidence="5">
    <location>
        <begin position="22"/>
        <end position="308"/>
    </location>
</feature>
<evidence type="ECO:0000256" key="4">
    <source>
        <dbReference type="ARBA" id="ARBA00048461"/>
    </source>
</evidence>
<evidence type="ECO:0000256" key="1">
    <source>
        <dbReference type="ARBA" id="ARBA00023157"/>
    </source>
</evidence>
<dbReference type="InterPro" id="IPR029058">
    <property type="entry name" value="AB_hydrolase_fold"/>
</dbReference>
<gene>
    <name evidence="7" type="ORF">CONPUDRAFT_125023</name>
</gene>
<dbReference type="Proteomes" id="UP000053558">
    <property type="component" value="Unassembled WGS sequence"/>
</dbReference>
<dbReference type="OMA" id="DHANYMG"/>
<evidence type="ECO:0000256" key="5">
    <source>
        <dbReference type="SAM" id="SignalP"/>
    </source>
</evidence>
<dbReference type="InterPro" id="IPR002921">
    <property type="entry name" value="Fungal_lipase-type"/>
</dbReference>
<sequence length="308" mass="33096">MRASTSFALALASAVLRGAHASPTPVETWVNTVTQVSASDLSAWAPYTQFARAAYCDPSKIQGWNCGEACDAVPGFTATLTGGDGDSVQYYFVGYWPSQNSVVVAHQGTDPTQFESDLTDADIAQENLDATLFPGVPDDVWVHKGFADEHAKTAAPILKEVNSLISQYGATQVVLVGHSLGGALSELESLYMRLNLPASIHVKGQTYGTPRVGDPNYAAYFDSQVSDFVRINNELDPIPILPGRFLGFSHVQGEIHIESTSDAYKCPGDDDATDSQCTISTVPNIFESDLLDHLGPYQGIYIGTIYCT</sequence>
<keyword evidence="8" id="KW-1185">Reference proteome</keyword>
<evidence type="ECO:0000256" key="2">
    <source>
        <dbReference type="ARBA" id="ARBA00043996"/>
    </source>
</evidence>
<proteinExistence type="inferred from homology"/>
<dbReference type="SUPFAM" id="SSF53474">
    <property type="entry name" value="alpha/beta-Hydrolases"/>
    <property type="match status" value="1"/>
</dbReference>
<protein>
    <submittedName>
        <fullName evidence="7">Alpha beta-hydrolase</fullName>
    </submittedName>
</protein>
<keyword evidence="7" id="KW-0378">Hydrolase</keyword>
<dbReference type="RefSeq" id="XP_007769275.1">
    <property type="nucleotide sequence ID" value="XM_007771085.1"/>
</dbReference>
<dbReference type="KEGG" id="cput:CONPUDRAFT_125023"/>
<evidence type="ECO:0000256" key="3">
    <source>
        <dbReference type="ARBA" id="ARBA00047591"/>
    </source>
</evidence>
<comment type="similarity">
    <text evidence="2">Belongs to the AB hydrolase superfamily. Lipase family. Class 3 subfamily.</text>
</comment>
<organism evidence="7 8">
    <name type="scientific">Coniophora puteana (strain RWD-64-598)</name>
    <name type="common">Brown rot fungus</name>
    <dbReference type="NCBI Taxonomy" id="741705"/>
    <lineage>
        <taxon>Eukaryota</taxon>
        <taxon>Fungi</taxon>
        <taxon>Dikarya</taxon>
        <taxon>Basidiomycota</taxon>
        <taxon>Agaricomycotina</taxon>
        <taxon>Agaricomycetes</taxon>
        <taxon>Agaricomycetidae</taxon>
        <taxon>Boletales</taxon>
        <taxon>Coniophorineae</taxon>
        <taxon>Coniophoraceae</taxon>
        <taxon>Coniophora</taxon>
    </lineage>
</organism>
<reference evidence="8" key="1">
    <citation type="journal article" date="2012" name="Science">
        <title>The Paleozoic origin of enzymatic lignin decomposition reconstructed from 31 fungal genomes.</title>
        <authorList>
            <person name="Floudas D."/>
            <person name="Binder M."/>
            <person name="Riley R."/>
            <person name="Barry K."/>
            <person name="Blanchette R.A."/>
            <person name="Henrissat B."/>
            <person name="Martinez A.T."/>
            <person name="Otillar R."/>
            <person name="Spatafora J.W."/>
            <person name="Yadav J.S."/>
            <person name="Aerts A."/>
            <person name="Benoit I."/>
            <person name="Boyd A."/>
            <person name="Carlson A."/>
            <person name="Copeland A."/>
            <person name="Coutinho P.M."/>
            <person name="de Vries R.P."/>
            <person name="Ferreira P."/>
            <person name="Findley K."/>
            <person name="Foster B."/>
            <person name="Gaskell J."/>
            <person name="Glotzer D."/>
            <person name="Gorecki P."/>
            <person name="Heitman J."/>
            <person name="Hesse C."/>
            <person name="Hori C."/>
            <person name="Igarashi K."/>
            <person name="Jurgens J.A."/>
            <person name="Kallen N."/>
            <person name="Kersten P."/>
            <person name="Kohler A."/>
            <person name="Kuees U."/>
            <person name="Kumar T.K.A."/>
            <person name="Kuo A."/>
            <person name="LaButti K."/>
            <person name="Larrondo L.F."/>
            <person name="Lindquist E."/>
            <person name="Ling A."/>
            <person name="Lombard V."/>
            <person name="Lucas S."/>
            <person name="Lundell T."/>
            <person name="Martin R."/>
            <person name="McLaughlin D.J."/>
            <person name="Morgenstern I."/>
            <person name="Morin E."/>
            <person name="Murat C."/>
            <person name="Nagy L.G."/>
            <person name="Nolan M."/>
            <person name="Ohm R.A."/>
            <person name="Patyshakuliyeva A."/>
            <person name="Rokas A."/>
            <person name="Ruiz-Duenas F.J."/>
            <person name="Sabat G."/>
            <person name="Salamov A."/>
            <person name="Samejima M."/>
            <person name="Schmutz J."/>
            <person name="Slot J.C."/>
            <person name="St John F."/>
            <person name="Stenlid J."/>
            <person name="Sun H."/>
            <person name="Sun S."/>
            <person name="Syed K."/>
            <person name="Tsang A."/>
            <person name="Wiebenga A."/>
            <person name="Young D."/>
            <person name="Pisabarro A."/>
            <person name="Eastwood D.C."/>
            <person name="Martin F."/>
            <person name="Cullen D."/>
            <person name="Grigoriev I.V."/>
            <person name="Hibbett D.S."/>
        </authorList>
    </citation>
    <scope>NUCLEOTIDE SEQUENCE [LARGE SCALE GENOMIC DNA]</scope>
    <source>
        <strain evidence="8">RWD-64-598 SS2</strain>
    </source>
</reference>
<comment type="caution">
    <text evidence="7">The sequence shown here is derived from an EMBL/GenBank/DDBJ whole genome shotgun (WGS) entry which is preliminary data.</text>
</comment>
<keyword evidence="1" id="KW-1015">Disulfide bond</keyword>
<dbReference type="GO" id="GO:0016787">
    <property type="term" value="F:hydrolase activity"/>
    <property type="evidence" value="ECO:0007669"/>
    <property type="project" value="UniProtKB-KW"/>
</dbReference>
<comment type="catalytic activity">
    <reaction evidence="3">
        <text>a diacylglycerol + H2O = a monoacylglycerol + a fatty acid + H(+)</text>
        <dbReference type="Rhea" id="RHEA:32731"/>
        <dbReference type="ChEBI" id="CHEBI:15377"/>
        <dbReference type="ChEBI" id="CHEBI:15378"/>
        <dbReference type="ChEBI" id="CHEBI:17408"/>
        <dbReference type="ChEBI" id="CHEBI:18035"/>
        <dbReference type="ChEBI" id="CHEBI:28868"/>
    </reaction>
</comment>
<dbReference type="PANTHER" id="PTHR45856:SF25">
    <property type="entry name" value="FUNGAL LIPASE-LIKE DOMAIN-CONTAINING PROTEIN"/>
    <property type="match status" value="1"/>
</dbReference>
<evidence type="ECO:0000259" key="6">
    <source>
        <dbReference type="Pfam" id="PF01764"/>
    </source>
</evidence>
<dbReference type="InterPro" id="IPR051218">
    <property type="entry name" value="Sec_MonoDiacylglyc_Lipase"/>
</dbReference>
<keyword evidence="5" id="KW-0732">Signal</keyword>
<evidence type="ECO:0000313" key="7">
    <source>
        <dbReference type="EMBL" id="EIW80293.1"/>
    </source>
</evidence>
<name>A0A5M3MMF8_CONPW</name>
<dbReference type="AlphaFoldDB" id="A0A5M3MMF8"/>
<evidence type="ECO:0000313" key="8">
    <source>
        <dbReference type="Proteomes" id="UP000053558"/>
    </source>
</evidence>
<dbReference type="EMBL" id="JH711579">
    <property type="protein sequence ID" value="EIW80293.1"/>
    <property type="molecule type" value="Genomic_DNA"/>
</dbReference>
<dbReference type="OrthoDB" id="426718at2759"/>
<dbReference type="CDD" id="cd00519">
    <property type="entry name" value="Lipase_3"/>
    <property type="match status" value="1"/>
</dbReference>
<dbReference type="GeneID" id="19199870"/>
<dbReference type="Pfam" id="PF01764">
    <property type="entry name" value="Lipase_3"/>
    <property type="match status" value="1"/>
</dbReference>
<comment type="catalytic activity">
    <reaction evidence="4">
        <text>a monoacylglycerol + H2O = glycerol + a fatty acid + H(+)</text>
        <dbReference type="Rhea" id="RHEA:15245"/>
        <dbReference type="ChEBI" id="CHEBI:15377"/>
        <dbReference type="ChEBI" id="CHEBI:15378"/>
        <dbReference type="ChEBI" id="CHEBI:17408"/>
        <dbReference type="ChEBI" id="CHEBI:17754"/>
        <dbReference type="ChEBI" id="CHEBI:28868"/>
    </reaction>
</comment>
<dbReference type="GO" id="GO:0006629">
    <property type="term" value="P:lipid metabolic process"/>
    <property type="evidence" value="ECO:0007669"/>
    <property type="project" value="InterPro"/>
</dbReference>
<dbReference type="Gene3D" id="3.40.50.1820">
    <property type="entry name" value="alpha/beta hydrolase"/>
    <property type="match status" value="1"/>
</dbReference>
<accession>A0A5M3MMF8</accession>